<keyword evidence="4 9" id="KW-0489">Methyltransferase</keyword>
<keyword evidence="6 9" id="KW-0227">DNA damage</keyword>
<dbReference type="PANTHER" id="PTHR10815:SF5">
    <property type="entry name" value="METHYLATED-DNA--PROTEIN-CYSTEINE METHYLTRANSFERASE"/>
    <property type="match status" value="1"/>
</dbReference>
<gene>
    <name evidence="12" type="ORF">GKZ28_18045</name>
</gene>
<dbReference type="Pfam" id="PF01035">
    <property type="entry name" value="DNA_binding_1"/>
    <property type="match status" value="1"/>
</dbReference>
<dbReference type="InterPro" id="IPR036217">
    <property type="entry name" value="MethylDNA_cys_MeTrfase_DNAb"/>
</dbReference>
<dbReference type="GO" id="GO:0032259">
    <property type="term" value="P:methylation"/>
    <property type="evidence" value="ECO:0007669"/>
    <property type="project" value="UniProtKB-KW"/>
</dbReference>
<keyword evidence="7 9" id="KW-0234">DNA repair</keyword>
<sequence>MKNVFYYNTKIGKMGIEENGAAITRVFFLTKESQREVAKKEETILLKEAIKEINEYLDGKRNSFDLPLSPEGTEFQKKVWDALKEIPCGETRSYGEIAKIIGNEKASRAVGMANNKNPIMLIIPCHRVIGANGKLVGYAGGLDIKEKLLNLEKNYENSKNKIF</sequence>
<dbReference type="GO" id="GO:0005737">
    <property type="term" value="C:cytoplasm"/>
    <property type="evidence" value="ECO:0007669"/>
    <property type="project" value="UniProtKB-SubCell"/>
</dbReference>
<evidence type="ECO:0000313" key="12">
    <source>
        <dbReference type="EMBL" id="MVX65586.1"/>
    </source>
</evidence>
<dbReference type="InterPro" id="IPR036631">
    <property type="entry name" value="MGMT_N_sf"/>
</dbReference>
<dbReference type="EC" id="2.1.1.63" evidence="9"/>
<evidence type="ECO:0000256" key="3">
    <source>
        <dbReference type="ARBA" id="ARBA00022490"/>
    </source>
</evidence>
<dbReference type="Gene3D" id="1.10.10.10">
    <property type="entry name" value="Winged helix-like DNA-binding domain superfamily/Winged helix DNA-binding domain"/>
    <property type="match status" value="1"/>
</dbReference>
<dbReference type="FunFam" id="1.10.10.10:FF:000214">
    <property type="entry name" value="Methylated-DNA--protein-cysteine methyltransferase"/>
    <property type="match status" value="1"/>
</dbReference>
<dbReference type="InterPro" id="IPR036388">
    <property type="entry name" value="WH-like_DNA-bd_sf"/>
</dbReference>
<organism evidence="12 13">
    <name type="scientific">Clostridium chromiireducens</name>
    <dbReference type="NCBI Taxonomy" id="225345"/>
    <lineage>
        <taxon>Bacteria</taxon>
        <taxon>Bacillati</taxon>
        <taxon>Bacillota</taxon>
        <taxon>Clostridia</taxon>
        <taxon>Eubacteriales</taxon>
        <taxon>Clostridiaceae</taxon>
        <taxon>Clostridium</taxon>
    </lineage>
</organism>
<dbReference type="AlphaFoldDB" id="A0A964W3I6"/>
<protein>
    <recommendedName>
        <fullName evidence="9">Methylated-DNA--protein-cysteine methyltransferase</fullName>
        <ecNumber evidence="9">2.1.1.63</ecNumber>
    </recommendedName>
    <alternativeName>
        <fullName evidence="9">6-O-methylguanine-DNA methyltransferase</fullName>
        <shortName evidence="9">MGMT</shortName>
    </alternativeName>
    <alternativeName>
        <fullName evidence="9">O-6-methylguanine-DNA-alkyltransferase</fullName>
    </alternativeName>
</protein>
<keyword evidence="5 9" id="KW-0808">Transferase</keyword>
<dbReference type="InterPro" id="IPR023546">
    <property type="entry name" value="MGMT"/>
</dbReference>
<dbReference type="GO" id="GO:0003908">
    <property type="term" value="F:methylated-DNA-[protein]-cysteine S-methyltransferase activity"/>
    <property type="evidence" value="ECO:0007669"/>
    <property type="project" value="UniProtKB-UniRule"/>
</dbReference>
<feature type="domain" description="Methylated-DNA-[protein]-cysteine S-methyltransferase DNA binding" evidence="10">
    <location>
        <begin position="74"/>
        <end position="153"/>
    </location>
</feature>
<evidence type="ECO:0000256" key="6">
    <source>
        <dbReference type="ARBA" id="ARBA00022763"/>
    </source>
</evidence>
<evidence type="ECO:0000256" key="7">
    <source>
        <dbReference type="ARBA" id="ARBA00023204"/>
    </source>
</evidence>
<keyword evidence="3 9" id="KW-0963">Cytoplasm</keyword>
<comment type="function">
    <text evidence="9">Involved in the cellular defense against the biological effects of O6-methylguanine (O6-MeG) and O4-methylthymine (O4-MeT) in DNA. Repairs the methylated nucleobase in DNA by stoichiometrically transferring the methyl group to a cysteine residue in the enzyme. This is a suicide reaction: the enzyme is irreversibly inactivated.</text>
</comment>
<evidence type="ECO:0000256" key="8">
    <source>
        <dbReference type="ARBA" id="ARBA00049348"/>
    </source>
</evidence>
<dbReference type="EMBL" id="WSRQ01000034">
    <property type="protein sequence ID" value="MVX65586.1"/>
    <property type="molecule type" value="Genomic_DNA"/>
</dbReference>
<evidence type="ECO:0000256" key="1">
    <source>
        <dbReference type="ARBA" id="ARBA00001286"/>
    </source>
</evidence>
<evidence type="ECO:0000256" key="2">
    <source>
        <dbReference type="ARBA" id="ARBA00008711"/>
    </source>
</evidence>
<dbReference type="HAMAP" id="MF_00772">
    <property type="entry name" value="OGT"/>
    <property type="match status" value="1"/>
</dbReference>
<dbReference type="GO" id="GO:0006307">
    <property type="term" value="P:DNA alkylation repair"/>
    <property type="evidence" value="ECO:0007669"/>
    <property type="project" value="UniProtKB-UniRule"/>
</dbReference>
<dbReference type="CDD" id="cd06445">
    <property type="entry name" value="ATase"/>
    <property type="match status" value="1"/>
</dbReference>
<comment type="subcellular location">
    <subcellularLocation>
        <location evidence="9">Cytoplasm</location>
    </subcellularLocation>
</comment>
<feature type="active site" description="Nucleophile; methyl group acceptor" evidence="9">
    <location>
        <position position="125"/>
    </location>
</feature>
<evidence type="ECO:0000256" key="4">
    <source>
        <dbReference type="ARBA" id="ARBA00022603"/>
    </source>
</evidence>
<dbReference type="RefSeq" id="WP_160360296.1">
    <property type="nucleotide sequence ID" value="NZ_JBLZIA010000004.1"/>
</dbReference>
<dbReference type="InterPro" id="IPR008332">
    <property type="entry name" value="MethylG_MeTrfase_N"/>
</dbReference>
<evidence type="ECO:0000313" key="13">
    <source>
        <dbReference type="Proteomes" id="UP000656077"/>
    </source>
</evidence>
<evidence type="ECO:0000256" key="9">
    <source>
        <dbReference type="HAMAP-Rule" id="MF_00772"/>
    </source>
</evidence>
<dbReference type="Gene3D" id="3.30.160.70">
    <property type="entry name" value="Methylated DNA-protein cysteine methyltransferase domain"/>
    <property type="match status" value="1"/>
</dbReference>
<comment type="caution">
    <text evidence="12">The sequence shown here is derived from an EMBL/GenBank/DDBJ whole genome shotgun (WGS) entry which is preliminary data.</text>
</comment>
<feature type="domain" description="Methylguanine DNA methyltransferase ribonuclease-like" evidence="11">
    <location>
        <begin position="6"/>
        <end position="70"/>
    </location>
</feature>
<evidence type="ECO:0000259" key="10">
    <source>
        <dbReference type="Pfam" id="PF01035"/>
    </source>
</evidence>
<dbReference type="Pfam" id="PF02870">
    <property type="entry name" value="Methyltransf_1N"/>
    <property type="match status" value="1"/>
</dbReference>
<dbReference type="PROSITE" id="PS00374">
    <property type="entry name" value="MGMT"/>
    <property type="match status" value="1"/>
</dbReference>
<reference evidence="12" key="1">
    <citation type="submission" date="2019-12" db="EMBL/GenBank/DDBJ databases">
        <title>Microbes associate with the intestines of laboratory mice.</title>
        <authorList>
            <person name="Navarre W."/>
            <person name="Wong E."/>
        </authorList>
    </citation>
    <scope>NUCLEOTIDE SEQUENCE</scope>
    <source>
        <strain evidence="12">NM79_F5</strain>
    </source>
</reference>
<dbReference type="Proteomes" id="UP000656077">
    <property type="component" value="Unassembled WGS sequence"/>
</dbReference>
<dbReference type="InterPro" id="IPR014048">
    <property type="entry name" value="MethylDNA_cys_MeTrfase_DNA-bd"/>
</dbReference>
<comment type="similarity">
    <text evidence="2 9">Belongs to the MGMT family.</text>
</comment>
<dbReference type="SUPFAM" id="SSF46767">
    <property type="entry name" value="Methylated DNA-protein cysteine methyltransferase, C-terminal domain"/>
    <property type="match status" value="1"/>
</dbReference>
<comment type="catalytic activity">
    <reaction evidence="1 9">
        <text>a 4-O-methyl-thymidine in DNA + L-cysteinyl-[protein] = a thymidine in DNA + S-methyl-L-cysteinyl-[protein]</text>
        <dbReference type="Rhea" id="RHEA:53428"/>
        <dbReference type="Rhea" id="RHEA-COMP:10131"/>
        <dbReference type="Rhea" id="RHEA-COMP:10132"/>
        <dbReference type="Rhea" id="RHEA-COMP:13555"/>
        <dbReference type="Rhea" id="RHEA-COMP:13556"/>
        <dbReference type="ChEBI" id="CHEBI:29950"/>
        <dbReference type="ChEBI" id="CHEBI:82612"/>
        <dbReference type="ChEBI" id="CHEBI:137386"/>
        <dbReference type="ChEBI" id="CHEBI:137387"/>
        <dbReference type="EC" id="2.1.1.63"/>
    </reaction>
</comment>
<comment type="miscellaneous">
    <text evidence="9">This enzyme catalyzes only one turnover and therefore is not strictly catalytic. According to one definition, an enzyme is a biocatalyst that acts repeatedly and over many reaction cycles.</text>
</comment>
<dbReference type="SUPFAM" id="SSF53155">
    <property type="entry name" value="Methylated DNA-protein cysteine methyltransferase domain"/>
    <property type="match status" value="1"/>
</dbReference>
<name>A0A964W3I6_9CLOT</name>
<evidence type="ECO:0000256" key="5">
    <source>
        <dbReference type="ARBA" id="ARBA00022679"/>
    </source>
</evidence>
<dbReference type="PANTHER" id="PTHR10815">
    <property type="entry name" value="METHYLATED-DNA--PROTEIN-CYSTEINE METHYLTRANSFERASE"/>
    <property type="match status" value="1"/>
</dbReference>
<dbReference type="NCBIfam" id="TIGR00589">
    <property type="entry name" value="ogt"/>
    <property type="match status" value="1"/>
</dbReference>
<proteinExistence type="inferred from homology"/>
<comment type="catalytic activity">
    <reaction evidence="8 9">
        <text>a 6-O-methyl-2'-deoxyguanosine in DNA + L-cysteinyl-[protein] = S-methyl-L-cysteinyl-[protein] + a 2'-deoxyguanosine in DNA</text>
        <dbReference type="Rhea" id="RHEA:24000"/>
        <dbReference type="Rhea" id="RHEA-COMP:10131"/>
        <dbReference type="Rhea" id="RHEA-COMP:10132"/>
        <dbReference type="Rhea" id="RHEA-COMP:11367"/>
        <dbReference type="Rhea" id="RHEA-COMP:11368"/>
        <dbReference type="ChEBI" id="CHEBI:29950"/>
        <dbReference type="ChEBI" id="CHEBI:82612"/>
        <dbReference type="ChEBI" id="CHEBI:85445"/>
        <dbReference type="ChEBI" id="CHEBI:85448"/>
        <dbReference type="EC" id="2.1.1.63"/>
    </reaction>
</comment>
<dbReference type="InterPro" id="IPR001497">
    <property type="entry name" value="MethylDNA_cys_MeTrfase_AS"/>
</dbReference>
<evidence type="ECO:0000259" key="11">
    <source>
        <dbReference type="Pfam" id="PF02870"/>
    </source>
</evidence>
<accession>A0A964W3I6</accession>